<feature type="domain" description="C2H2-type" evidence="8">
    <location>
        <begin position="116"/>
        <end position="143"/>
    </location>
</feature>
<keyword evidence="4" id="KW-0862">Zinc</keyword>
<keyword evidence="2" id="KW-0479">Metal-binding</keyword>
<dbReference type="InterPro" id="IPR013087">
    <property type="entry name" value="Znf_C2H2_type"/>
</dbReference>
<dbReference type="GO" id="GO:0005634">
    <property type="term" value="C:nucleus"/>
    <property type="evidence" value="ECO:0007669"/>
    <property type="project" value="UniProtKB-SubCell"/>
</dbReference>
<keyword evidence="5" id="KW-0539">Nucleus</keyword>
<comment type="subcellular location">
    <subcellularLocation>
        <location evidence="1">Nucleus</location>
    </subcellularLocation>
</comment>
<dbReference type="SUPFAM" id="SSF57667">
    <property type="entry name" value="beta-beta-alpha zinc fingers"/>
    <property type="match status" value="1"/>
</dbReference>
<dbReference type="Gene3D" id="3.30.160.60">
    <property type="entry name" value="Classic Zinc Finger"/>
    <property type="match status" value="1"/>
</dbReference>
<evidence type="ECO:0000313" key="9">
    <source>
        <dbReference type="EMBL" id="EYU26919.1"/>
    </source>
</evidence>
<dbReference type="AlphaFoldDB" id="A0A022QH69"/>
<dbReference type="PROSITE" id="PS50157">
    <property type="entry name" value="ZINC_FINGER_C2H2_2"/>
    <property type="match status" value="1"/>
</dbReference>
<organism evidence="9 10">
    <name type="scientific">Erythranthe guttata</name>
    <name type="common">Yellow monkey flower</name>
    <name type="synonym">Mimulus guttatus</name>
    <dbReference type="NCBI Taxonomy" id="4155"/>
    <lineage>
        <taxon>Eukaryota</taxon>
        <taxon>Viridiplantae</taxon>
        <taxon>Streptophyta</taxon>
        <taxon>Embryophyta</taxon>
        <taxon>Tracheophyta</taxon>
        <taxon>Spermatophyta</taxon>
        <taxon>Magnoliopsida</taxon>
        <taxon>eudicotyledons</taxon>
        <taxon>Gunneridae</taxon>
        <taxon>Pentapetalae</taxon>
        <taxon>asterids</taxon>
        <taxon>lamiids</taxon>
        <taxon>Lamiales</taxon>
        <taxon>Phrymaceae</taxon>
        <taxon>Erythranthe</taxon>
    </lineage>
</organism>
<reference evidence="9 10" key="1">
    <citation type="journal article" date="2013" name="Proc. Natl. Acad. Sci. U.S.A.">
        <title>Fine-scale variation in meiotic recombination in Mimulus inferred from population shotgun sequencing.</title>
        <authorList>
            <person name="Hellsten U."/>
            <person name="Wright K.M."/>
            <person name="Jenkins J."/>
            <person name="Shu S."/>
            <person name="Yuan Y."/>
            <person name="Wessler S.R."/>
            <person name="Schmutz J."/>
            <person name="Willis J.H."/>
            <person name="Rokhsar D.S."/>
        </authorList>
    </citation>
    <scope>NUCLEOTIDE SEQUENCE [LARGE SCALE GENOMIC DNA]</scope>
    <source>
        <strain evidence="10">cv. DUN x IM62</strain>
    </source>
</reference>
<dbReference type="EMBL" id="KI631555">
    <property type="protein sequence ID" value="EYU26919.1"/>
    <property type="molecule type" value="Genomic_DNA"/>
</dbReference>
<evidence type="ECO:0000259" key="8">
    <source>
        <dbReference type="PROSITE" id="PS50157"/>
    </source>
</evidence>
<gene>
    <name evidence="9" type="ORF">MIMGU_mgv1a025996mg</name>
</gene>
<evidence type="ECO:0000313" key="10">
    <source>
        <dbReference type="Proteomes" id="UP000030748"/>
    </source>
</evidence>
<dbReference type="InterPro" id="IPR036236">
    <property type="entry name" value="Znf_C2H2_sf"/>
</dbReference>
<dbReference type="GO" id="GO:0009788">
    <property type="term" value="P:negative regulation of abscisic acid-activated signaling pathway"/>
    <property type="evidence" value="ECO:0007669"/>
    <property type="project" value="InterPro"/>
</dbReference>
<evidence type="ECO:0000256" key="1">
    <source>
        <dbReference type="ARBA" id="ARBA00004123"/>
    </source>
</evidence>
<protein>
    <recommendedName>
        <fullName evidence="8">C2H2-type domain-containing protein</fullName>
    </recommendedName>
</protein>
<accession>A0A022QH69</accession>
<evidence type="ECO:0000256" key="7">
    <source>
        <dbReference type="SAM" id="MobiDB-lite"/>
    </source>
</evidence>
<evidence type="ECO:0000256" key="4">
    <source>
        <dbReference type="ARBA" id="ARBA00022833"/>
    </source>
</evidence>
<dbReference type="InterPro" id="IPR044246">
    <property type="entry name" value="ZFP3-like"/>
</dbReference>
<dbReference type="STRING" id="4155.A0A022QH69"/>
<feature type="region of interest" description="Disordered" evidence="7">
    <location>
        <begin position="1"/>
        <end position="111"/>
    </location>
</feature>
<feature type="compositionally biased region" description="Low complexity" evidence="7">
    <location>
        <begin position="84"/>
        <end position="100"/>
    </location>
</feature>
<keyword evidence="10" id="KW-1185">Reference proteome</keyword>
<dbReference type="PANTHER" id="PTHR47287:SF9">
    <property type="entry name" value="ZINC FINGER PROTEIN 4-LIKE"/>
    <property type="match status" value="1"/>
</dbReference>
<sequence length="266" mass="29043">MEQEKATTTTVVEPSSSHSEASNISATSEESPIKDDVDSSKNKEKIVEKDESETKLRVVLDLTVANEEEGKNPNSKKIELNLFNSNNNNNSSNIASESSNEGGGNPGKPAAEPKTFTCNFCKRGFSTSQALGGHQNAHKQERAQAKHRNGMAEMSGGPGAPPPPPPPYGYPYYHHHPGGPYAAYQQVPYYSSPYSRSPSSSSLLGVRTESMIHKPHAYHPYNNGYRYGHEKLARAYLISPSPSTSYDRLRMDNFQTHQISGSGLGL</sequence>
<feature type="compositionally biased region" description="Basic and acidic residues" evidence="7">
    <location>
        <begin position="31"/>
        <end position="58"/>
    </location>
</feature>
<keyword evidence="3 6" id="KW-0863">Zinc-finger</keyword>
<dbReference type="PANTHER" id="PTHR47287">
    <property type="entry name" value="C2H2 AND C2HC ZINC FINGERS SUPERFAMILY PROTEIN"/>
    <property type="match status" value="1"/>
</dbReference>
<feature type="compositionally biased region" description="Basic and acidic residues" evidence="7">
    <location>
        <begin position="68"/>
        <end position="79"/>
    </location>
</feature>
<evidence type="ECO:0000256" key="6">
    <source>
        <dbReference type="PROSITE-ProRule" id="PRU00042"/>
    </source>
</evidence>
<feature type="compositionally biased region" description="Low complexity" evidence="7">
    <location>
        <begin position="15"/>
        <end position="28"/>
    </location>
</feature>
<evidence type="ECO:0000256" key="2">
    <source>
        <dbReference type="ARBA" id="ARBA00022723"/>
    </source>
</evidence>
<evidence type="ECO:0000256" key="5">
    <source>
        <dbReference type="ARBA" id="ARBA00023242"/>
    </source>
</evidence>
<feature type="non-terminal residue" evidence="9">
    <location>
        <position position="266"/>
    </location>
</feature>
<feature type="compositionally biased region" description="Polar residues" evidence="7">
    <location>
        <begin position="1"/>
        <end position="14"/>
    </location>
</feature>
<dbReference type="PROSITE" id="PS00028">
    <property type="entry name" value="ZINC_FINGER_C2H2_1"/>
    <property type="match status" value="1"/>
</dbReference>
<dbReference type="GO" id="GO:0008270">
    <property type="term" value="F:zinc ion binding"/>
    <property type="evidence" value="ECO:0007669"/>
    <property type="project" value="UniProtKB-KW"/>
</dbReference>
<dbReference type="eggNOG" id="ENOG502S3I6">
    <property type="taxonomic scope" value="Eukaryota"/>
</dbReference>
<dbReference type="Proteomes" id="UP000030748">
    <property type="component" value="Unassembled WGS sequence"/>
</dbReference>
<evidence type="ECO:0000256" key="3">
    <source>
        <dbReference type="ARBA" id="ARBA00022771"/>
    </source>
</evidence>
<proteinExistence type="predicted"/>
<name>A0A022QH69_ERYGU</name>